<feature type="signal peptide" evidence="1">
    <location>
        <begin position="1"/>
        <end position="20"/>
    </location>
</feature>
<evidence type="ECO:0000313" key="3">
    <source>
        <dbReference type="Proteomes" id="UP001420932"/>
    </source>
</evidence>
<reference evidence="2 3" key="1">
    <citation type="submission" date="2024-01" db="EMBL/GenBank/DDBJ databases">
        <title>Genome assemblies of Stephania.</title>
        <authorList>
            <person name="Yang L."/>
        </authorList>
    </citation>
    <scope>NUCLEOTIDE SEQUENCE [LARGE SCALE GENOMIC DNA]</scope>
    <source>
        <strain evidence="2">YNDBR</strain>
        <tissue evidence="2">Leaf</tissue>
    </source>
</reference>
<gene>
    <name evidence="2" type="ORF">Syun_025569</name>
</gene>
<dbReference type="AlphaFoldDB" id="A0AAP0ESE2"/>
<protein>
    <submittedName>
        <fullName evidence="2">Uncharacterized protein</fullName>
    </submittedName>
</protein>
<evidence type="ECO:0000256" key="1">
    <source>
        <dbReference type="SAM" id="SignalP"/>
    </source>
</evidence>
<organism evidence="2 3">
    <name type="scientific">Stephania yunnanensis</name>
    <dbReference type="NCBI Taxonomy" id="152371"/>
    <lineage>
        <taxon>Eukaryota</taxon>
        <taxon>Viridiplantae</taxon>
        <taxon>Streptophyta</taxon>
        <taxon>Embryophyta</taxon>
        <taxon>Tracheophyta</taxon>
        <taxon>Spermatophyta</taxon>
        <taxon>Magnoliopsida</taxon>
        <taxon>Ranunculales</taxon>
        <taxon>Menispermaceae</taxon>
        <taxon>Menispermoideae</taxon>
        <taxon>Cissampelideae</taxon>
        <taxon>Stephania</taxon>
    </lineage>
</organism>
<dbReference type="Proteomes" id="UP001420932">
    <property type="component" value="Unassembled WGS sequence"/>
</dbReference>
<sequence length="54" mass="6379">MENGKWKMLITVFQLFTTLGDKWVKVLGLPRDSCCTYFEDTFDFYLGKKTYCVP</sequence>
<keyword evidence="1" id="KW-0732">Signal</keyword>
<evidence type="ECO:0000313" key="2">
    <source>
        <dbReference type="EMBL" id="KAK9098524.1"/>
    </source>
</evidence>
<proteinExistence type="predicted"/>
<comment type="caution">
    <text evidence="2">The sequence shown here is derived from an EMBL/GenBank/DDBJ whole genome shotgun (WGS) entry which is preliminary data.</text>
</comment>
<feature type="chain" id="PRO_5042848522" evidence="1">
    <location>
        <begin position="21"/>
        <end position="54"/>
    </location>
</feature>
<accession>A0AAP0ESE2</accession>
<keyword evidence="3" id="KW-1185">Reference proteome</keyword>
<name>A0AAP0ESE2_9MAGN</name>
<dbReference type="EMBL" id="JBBNAF010000011">
    <property type="protein sequence ID" value="KAK9098524.1"/>
    <property type="molecule type" value="Genomic_DNA"/>
</dbReference>